<evidence type="ECO:0000256" key="3">
    <source>
        <dbReference type="ARBA" id="ARBA00022630"/>
    </source>
</evidence>
<feature type="domain" description="UDP-galactopyranose mutase C-terminal" evidence="6">
    <location>
        <begin position="147"/>
        <end position="344"/>
    </location>
</feature>
<evidence type="ECO:0000259" key="6">
    <source>
        <dbReference type="Pfam" id="PF03275"/>
    </source>
</evidence>
<evidence type="ECO:0000256" key="2">
    <source>
        <dbReference type="ARBA" id="ARBA00009321"/>
    </source>
</evidence>
<dbReference type="RefSeq" id="WP_014450399.1">
    <property type="nucleotide sequence ID" value="NC_017094.1"/>
</dbReference>
<dbReference type="HOGENOM" id="CLU_042118_0_0_0"/>
<reference evidence="7 8" key="1">
    <citation type="journal article" date="2012" name="J. Bacteriol.">
        <title>Complete Genome Sequence of Leptospirillum ferrooxidans Strain C2-3, Isolated from a Fresh Volcanic Ash Deposit on the Island of Miyake, Japan.</title>
        <authorList>
            <person name="Fujimura R."/>
            <person name="Sato Y."/>
            <person name="Nishizawa T."/>
            <person name="Oshima K."/>
            <person name="Kim S.-W."/>
            <person name="Hattori M."/>
            <person name="Kamijo T."/>
            <person name="Ohta H."/>
        </authorList>
    </citation>
    <scope>NUCLEOTIDE SEQUENCE [LARGE SCALE GENOMIC DNA]</scope>
    <source>
        <strain evidence="7 8">C2-3</strain>
    </source>
</reference>
<keyword evidence="8" id="KW-1185">Reference proteome</keyword>
<evidence type="ECO:0000313" key="7">
    <source>
        <dbReference type="EMBL" id="BAM07916.1"/>
    </source>
</evidence>
<dbReference type="OrthoDB" id="9769600at2"/>
<evidence type="ECO:0000256" key="5">
    <source>
        <dbReference type="ARBA" id="ARBA00023235"/>
    </source>
</evidence>
<protein>
    <submittedName>
        <fullName evidence="7">UDP-galactopyranose mutase</fullName>
    </submittedName>
</protein>
<organism evidence="7 8">
    <name type="scientific">Leptospirillum ferrooxidans (strain C2-3)</name>
    <dbReference type="NCBI Taxonomy" id="1162668"/>
    <lineage>
        <taxon>Bacteria</taxon>
        <taxon>Pseudomonadati</taxon>
        <taxon>Nitrospirota</taxon>
        <taxon>Nitrospiria</taxon>
        <taxon>Nitrospirales</taxon>
        <taxon>Nitrospiraceae</taxon>
        <taxon>Leptospirillum</taxon>
    </lineage>
</organism>
<dbReference type="GO" id="GO:0050660">
    <property type="term" value="F:flavin adenine dinucleotide binding"/>
    <property type="evidence" value="ECO:0007669"/>
    <property type="project" value="TreeGrafter"/>
</dbReference>
<dbReference type="Proteomes" id="UP000007382">
    <property type="component" value="Chromosome"/>
</dbReference>
<accession>I0IRL7</accession>
<keyword evidence="5" id="KW-0413">Isomerase</keyword>
<comment type="similarity">
    <text evidence="2">Belongs to the UDP-galactopyranose/dTDP-fucopyranose mutase family.</text>
</comment>
<dbReference type="PANTHER" id="PTHR21197:SF0">
    <property type="entry name" value="UDP-GALACTOPYRANOSE MUTASE"/>
    <property type="match status" value="1"/>
</dbReference>
<dbReference type="PATRIC" id="fig|1162668.3.peg.2662"/>
<dbReference type="SUPFAM" id="SSF54373">
    <property type="entry name" value="FAD-linked reductases, C-terminal domain"/>
    <property type="match status" value="1"/>
</dbReference>
<reference evidence="8" key="2">
    <citation type="submission" date="2012-03" db="EMBL/GenBank/DDBJ databases">
        <title>The complete genome sequence of the pioneer microbe on fresh volcanic deposit, Leptospirillum ferrooxidans strain C2-3.</title>
        <authorList>
            <person name="Fujimura R."/>
            <person name="Sato Y."/>
            <person name="Nishizawa T."/>
            <person name="Nanba K."/>
            <person name="Oshima K."/>
            <person name="Hattori M."/>
            <person name="Kamijo T."/>
            <person name="Ohta H."/>
        </authorList>
    </citation>
    <scope>NUCLEOTIDE SEQUENCE [LARGE SCALE GENOMIC DNA]</scope>
    <source>
        <strain evidence="8">C2-3</strain>
    </source>
</reference>
<dbReference type="Pfam" id="PF03275">
    <property type="entry name" value="GLF"/>
    <property type="match status" value="1"/>
</dbReference>
<keyword evidence="4" id="KW-0274">FAD</keyword>
<dbReference type="NCBIfam" id="TIGR00031">
    <property type="entry name" value="UDP-GALP_mutase"/>
    <property type="match status" value="1"/>
</dbReference>
<dbReference type="Pfam" id="PF13450">
    <property type="entry name" value="NAD_binding_8"/>
    <property type="match status" value="1"/>
</dbReference>
<proteinExistence type="inferred from homology"/>
<gene>
    <name evidence="7" type="ordered locus">LFE_2244</name>
</gene>
<dbReference type="PANTHER" id="PTHR21197">
    <property type="entry name" value="UDP-GALACTOPYRANOSE MUTASE"/>
    <property type="match status" value="1"/>
</dbReference>
<dbReference type="eggNOG" id="COG0562">
    <property type="taxonomic scope" value="Bacteria"/>
</dbReference>
<dbReference type="GO" id="GO:0005829">
    <property type="term" value="C:cytosol"/>
    <property type="evidence" value="ECO:0007669"/>
    <property type="project" value="TreeGrafter"/>
</dbReference>
<dbReference type="SUPFAM" id="SSF51971">
    <property type="entry name" value="Nucleotide-binding domain"/>
    <property type="match status" value="1"/>
</dbReference>
<dbReference type="AlphaFoldDB" id="I0IRL7"/>
<dbReference type="Gene3D" id="3.40.50.720">
    <property type="entry name" value="NAD(P)-binding Rossmann-like Domain"/>
    <property type="match status" value="3"/>
</dbReference>
<dbReference type="KEGG" id="lfc:LFE_2244"/>
<dbReference type="GO" id="GO:0008767">
    <property type="term" value="F:UDP-galactopyranose mutase activity"/>
    <property type="evidence" value="ECO:0007669"/>
    <property type="project" value="InterPro"/>
</dbReference>
<name>I0IRL7_LEPFC</name>
<evidence type="ECO:0000256" key="4">
    <source>
        <dbReference type="ARBA" id="ARBA00022827"/>
    </source>
</evidence>
<dbReference type="STRING" id="1162668.LFE_2244"/>
<dbReference type="InterPro" id="IPR015899">
    <property type="entry name" value="UDP-GalPyranose_mutase_C"/>
</dbReference>
<evidence type="ECO:0000313" key="8">
    <source>
        <dbReference type="Proteomes" id="UP000007382"/>
    </source>
</evidence>
<comment type="cofactor">
    <cofactor evidence="1">
        <name>FAD</name>
        <dbReference type="ChEBI" id="CHEBI:57692"/>
    </cofactor>
</comment>
<evidence type="ECO:0000256" key="1">
    <source>
        <dbReference type="ARBA" id="ARBA00001974"/>
    </source>
</evidence>
<keyword evidence="3" id="KW-0285">Flavoprotein</keyword>
<sequence>MKTDVLVVGAGFSGSVVSRQLADSGKTVVIIDKRSHIAGNAYDTNDKHGILVHTYGPHIFHTNSQEVFSYLSAFTKWRPYEHRVLASIDGQLLPIPINIDTVNRLYGLNLDEEGLKSYFESVRDPRDPIKTSEDAIVNIVGWDLYKKFYKGYTNKQWGLDPSELFASVAARVPVRTNHDDRYFTDTHQAMPLDGYTEMFSRMLDHPGITIRLGVEYQKIRQEYSPKHLVYTGPIDEYFDFCFGKLPYRSLFFEHEHLPTVQKFQQVGTVNYPNEHEYTRITEFKHLTGQEHSGTSIVREYPKAEGDPYYPIPRPENDELFKRYQKLAEKEKGVTFVGRLAQYRYYNMDQVVGAALSASKSILDEI</sequence>
<dbReference type="EMBL" id="AP012342">
    <property type="protein sequence ID" value="BAM07916.1"/>
    <property type="molecule type" value="Genomic_DNA"/>
</dbReference>
<dbReference type="InterPro" id="IPR004379">
    <property type="entry name" value="UDP-GALP_mutase"/>
</dbReference>